<proteinExistence type="predicted"/>
<organism evidence="3 4">
    <name type="scientific">Dendryphion nanum</name>
    <dbReference type="NCBI Taxonomy" id="256645"/>
    <lineage>
        <taxon>Eukaryota</taxon>
        <taxon>Fungi</taxon>
        <taxon>Dikarya</taxon>
        <taxon>Ascomycota</taxon>
        <taxon>Pezizomycotina</taxon>
        <taxon>Dothideomycetes</taxon>
        <taxon>Pleosporomycetidae</taxon>
        <taxon>Pleosporales</taxon>
        <taxon>Torulaceae</taxon>
        <taxon>Dendryphion</taxon>
    </lineage>
</organism>
<feature type="compositionally biased region" description="Polar residues" evidence="1">
    <location>
        <begin position="29"/>
        <end position="48"/>
    </location>
</feature>
<feature type="compositionally biased region" description="Low complexity" evidence="1">
    <location>
        <begin position="1043"/>
        <end position="1060"/>
    </location>
</feature>
<evidence type="ECO:0000313" key="4">
    <source>
        <dbReference type="Proteomes" id="UP000700596"/>
    </source>
</evidence>
<dbReference type="InterPro" id="IPR009060">
    <property type="entry name" value="UBA-like_sf"/>
</dbReference>
<feature type="region of interest" description="Disordered" evidence="1">
    <location>
        <begin position="913"/>
        <end position="988"/>
    </location>
</feature>
<feature type="compositionally biased region" description="Polar residues" evidence="1">
    <location>
        <begin position="82"/>
        <end position="94"/>
    </location>
</feature>
<dbReference type="Gene3D" id="1.10.8.10">
    <property type="entry name" value="DNA helicase RuvA subunit, C-terminal domain"/>
    <property type="match status" value="1"/>
</dbReference>
<reference evidence="3" key="1">
    <citation type="journal article" date="2021" name="Nat. Commun.">
        <title>Genetic determinants of endophytism in the Arabidopsis root mycobiome.</title>
        <authorList>
            <person name="Mesny F."/>
            <person name="Miyauchi S."/>
            <person name="Thiergart T."/>
            <person name="Pickel B."/>
            <person name="Atanasova L."/>
            <person name="Karlsson M."/>
            <person name="Huettel B."/>
            <person name="Barry K.W."/>
            <person name="Haridas S."/>
            <person name="Chen C."/>
            <person name="Bauer D."/>
            <person name="Andreopoulos W."/>
            <person name="Pangilinan J."/>
            <person name="LaButti K."/>
            <person name="Riley R."/>
            <person name="Lipzen A."/>
            <person name="Clum A."/>
            <person name="Drula E."/>
            <person name="Henrissat B."/>
            <person name="Kohler A."/>
            <person name="Grigoriev I.V."/>
            <person name="Martin F.M."/>
            <person name="Hacquard S."/>
        </authorList>
    </citation>
    <scope>NUCLEOTIDE SEQUENCE</scope>
    <source>
        <strain evidence="3">MPI-CAGE-CH-0243</strain>
    </source>
</reference>
<accession>A0A9P9DDJ7</accession>
<dbReference type="AlphaFoldDB" id="A0A9P9DDJ7"/>
<evidence type="ECO:0000313" key="3">
    <source>
        <dbReference type="EMBL" id="KAH7116969.1"/>
    </source>
</evidence>
<feature type="compositionally biased region" description="Pro residues" evidence="1">
    <location>
        <begin position="1011"/>
        <end position="1024"/>
    </location>
</feature>
<dbReference type="InterPro" id="IPR015940">
    <property type="entry name" value="UBA"/>
</dbReference>
<feature type="region of interest" description="Disordered" evidence="1">
    <location>
        <begin position="75"/>
        <end position="94"/>
    </location>
</feature>
<gene>
    <name evidence="3" type="ORF">B0J11DRAFT_442409</name>
</gene>
<feature type="compositionally biased region" description="Polar residues" evidence="1">
    <location>
        <begin position="1"/>
        <end position="10"/>
    </location>
</feature>
<keyword evidence="4" id="KW-1185">Reference proteome</keyword>
<feature type="compositionally biased region" description="Basic and acidic residues" evidence="1">
    <location>
        <begin position="221"/>
        <end position="232"/>
    </location>
</feature>
<feature type="region of interest" description="Disordered" evidence="1">
    <location>
        <begin position="1"/>
        <end position="48"/>
    </location>
</feature>
<feature type="region of interest" description="Disordered" evidence="1">
    <location>
        <begin position="109"/>
        <end position="154"/>
    </location>
</feature>
<feature type="compositionally biased region" description="Low complexity" evidence="1">
    <location>
        <begin position="209"/>
        <end position="220"/>
    </location>
</feature>
<comment type="caution">
    <text evidence="3">The sequence shown here is derived from an EMBL/GenBank/DDBJ whole genome shotgun (WGS) entry which is preliminary data.</text>
</comment>
<feature type="region of interest" description="Disordered" evidence="1">
    <location>
        <begin position="330"/>
        <end position="350"/>
    </location>
</feature>
<feature type="compositionally biased region" description="Polar residues" evidence="1">
    <location>
        <begin position="126"/>
        <end position="136"/>
    </location>
</feature>
<dbReference type="OrthoDB" id="5376710at2759"/>
<dbReference type="PROSITE" id="PS50030">
    <property type="entry name" value="UBA"/>
    <property type="match status" value="1"/>
</dbReference>
<feature type="compositionally biased region" description="Polar residues" evidence="1">
    <location>
        <begin position="1032"/>
        <end position="1042"/>
    </location>
</feature>
<protein>
    <recommendedName>
        <fullName evidence="2">UBA domain-containing protein</fullName>
    </recommendedName>
</protein>
<feature type="region of interest" description="Disordered" evidence="1">
    <location>
        <begin position="854"/>
        <end position="895"/>
    </location>
</feature>
<dbReference type="Pfam" id="PF00627">
    <property type="entry name" value="UBA"/>
    <property type="match status" value="1"/>
</dbReference>
<dbReference type="EMBL" id="JAGMWT010000014">
    <property type="protein sequence ID" value="KAH7116969.1"/>
    <property type="molecule type" value="Genomic_DNA"/>
</dbReference>
<dbReference type="SUPFAM" id="SSF46934">
    <property type="entry name" value="UBA-like"/>
    <property type="match status" value="1"/>
</dbReference>
<dbReference type="Proteomes" id="UP000700596">
    <property type="component" value="Unassembled WGS sequence"/>
</dbReference>
<feature type="region of interest" description="Disordered" evidence="1">
    <location>
        <begin position="198"/>
        <end position="296"/>
    </location>
</feature>
<sequence>MATLPNQEILSSIGRISPSSDGQAPSHPSPQNNPLRTHTRSSSAAAFSQTHYAADHKFPDLKGIIGTYTHGKVEWGHRHKGSTSPGFRSYSAASTRRPRIQVVIPLPKEQRDRPLPTSPFFTSPSKSQFRSPSTDMPSMDEVSPPSASKKSLIRDSVVSPMNVIQQRPARSFHPAIDTQIPKPDLDLIGPNNLICISNSSSEESHGEDGSSVSSNCSSRTSVDENTPRKHETIIISHKRSASAVSSTKSPVLVQKSGAEANATQKSEDAGPETGPRVAPLTLPRSLPRRYAPHPPIQEDFEFKSTCQLPPSRRTVTMPAIVMSPAAIPAPLQRRPTINRKSSKRNSSHRRSLLVSPTMGVFNQAILLRVETKQTCQPVRSPTLSEAENELENELDQYLTSMTEDNPFKWDDVVGPMSSLSEDPNDDLYSMPPVLPPKSSKRDSALINPHFRMSKVPDNHIAFQLKRLRNSSKAKGLKLNIVDKSKRMTDDFILSPIPIPAKNINRAIPLSVAENVLLAILESLDSLDDLFAAAIVNKGFYQIYKQHELSLMKGALRKMSPPAWEHRELCYPGHDQHSEDDDIRMEYTPQVYLQYYTRDSYIIDALKGLISEKCQSFLRPEIFSALTRGDAVESARVDDAIWRIWNFCKIFGCGKGREEDIVAQMDWLKGGVLVHQKTCTFSILTTDALDMNDTLASAPECFAKGNEGGLTAEQLYDMMELWNCLGMLLQPFEGRTTQAREWGVYDNTDVRGGDIDGEEVMLDEWYYYLLTLGLSPIFDLAKPCHAKDSSAFILAKKRGWMNWSPPVFGGTRRNFLKEATSRVYEDKIAMIYAESSSREVQRQISKQRIQRHITELRQRKNSGERMQEDGPSQGRPVSEWGITRARPPLPPNANLISHIPTLRSAAPTSFLTQQLTSSVSEMPANEKPISPERPRSPPRRMVAQPLLPSPPPSTVPSVADRSSIFSSMPSIDEHPAFRTNPSEPIPEVPNLAQHPAFRQHLHRLETQTISPTSPPTRSPPSPPMLSRPAAPLRTTTFPTVSPLSSAKAPSSTQSSRSPVFTSPDCAAHPVFAQHPLQREIYATDAAENSADKAIFRIVEMGFTAEQARRALRQTDLGDGLSIDRAVNMLLREG</sequence>
<feature type="region of interest" description="Disordered" evidence="1">
    <location>
        <begin position="1005"/>
        <end position="1060"/>
    </location>
</feature>
<evidence type="ECO:0000256" key="1">
    <source>
        <dbReference type="SAM" id="MobiDB-lite"/>
    </source>
</evidence>
<feature type="compositionally biased region" description="Basic and acidic residues" evidence="1">
    <location>
        <begin position="854"/>
        <end position="867"/>
    </location>
</feature>
<evidence type="ECO:0000259" key="2">
    <source>
        <dbReference type="PROSITE" id="PS50030"/>
    </source>
</evidence>
<name>A0A9P9DDJ7_9PLEO</name>
<feature type="domain" description="UBA" evidence="2">
    <location>
        <begin position="1087"/>
        <end position="1131"/>
    </location>
</feature>
<feature type="compositionally biased region" description="Basic residues" evidence="1">
    <location>
        <begin position="336"/>
        <end position="350"/>
    </location>
</feature>